<dbReference type="InterPro" id="IPR002083">
    <property type="entry name" value="MATH/TRAF_dom"/>
</dbReference>
<sequence length="316" mass="36318">MGSCSEASPILKNWREHPPSSYSLKIQNFSQLENSTAFSDHKYQSRIFSSGGYNWTLIVYPKGNIKDNGNGFISMCVKIDSKSFMESTPQTEVFAELRFFVYNKKENKYFTIQDVEVKQFNALKMVRGLLQVLPYDTFINPENGYIFEGGECEFGVDVIVVPPGLTNWEILSFNEKLPCPKFSWPLKNFSTLKEDVYTSNIFSMGGKQWVVKLYPKGTSEAAGKWLSIYVNLVDSETLKPDEKIFKQAHVRVLDPLGSKHFASQTNRWHKESCMSWGWDEFLSLAELRKTYLDKEDTLNVEVEFEVVSVTKYSPII</sequence>
<comment type="caution">
    <text evidence="2">The sequence shown here is derived from an EMBL/GenBank/DDBJ whole genome shotgun (WGS) entry which is preliminary data.</text>
</comment>
<feature type="domain" description="MATH" evidence="1">
    <location>
        <begin position="19"/>
        <end position="158"/>
    </location>
</feature>
<reference evidence="2 3" key="1">
    <citation type="submission" date="2024-04" db="EMBL/GenBank/DDBJ databases">
        <title>Genome assembly C_amara_ONT_v2.</title>
        <authorList>
            <person name="Yant L."/>
            <person name="Moore C."/>
            <person name="Slenker M."/>
        </authorList>
    </citation>
    <scope>NUCLEOTIDE SEQUENCE [LARGE SCALE GENOMIC DNA]</scope>
    <source>
        <tissue evidence="2">Leaf</tissue>
    </source>
</reference>
<dbReference type="FunFam" id="2.60.210.10:FF:000013">
    <property type="entry name" value="TRAF-like family protein"/>
    <property type="match status" value="1"/>
</dbReference>
<organism evidence="2 3">
    <name type="scientific">Cardamine amara subsp. amara</name>
    <dbReference type="NCBI Taxonomy" id="228776"/>
    <lineage>
        <taxon>Eukaryota</taxon>
        <taxon>Viridiplantae</taxon>
        <taxon>Streptophyta</taxon>
        <taxon>Embryophyta</taxon>
        <taxon>Tracheophyta</taxon>
        <taxon>Spermatophyta</taxon>
        <taxon>Magnoliopsida</taxon>
        <taxon>eudicotyledons</taxon>
        <taxon>Gunneridae</taxon>
        <taxon>Pentapetalae</taxon>
        <taxon>rosids</taxon>
        <taxon>malvids</taxon>
        <taxon>Brassicales</taxon>
        <taxon>Brassicaceae</taxon>
        <taxon>Cardamineae</taxon>
        <taxon>Cardamine</taxon>
    </lineage>
</organism>
<feature type="domain" description="MATH" evidence="1">
    <location>
        <begin position="179"/>
        <end position="304"/>
    </location>
</feature>
<proteinExistence type="predicted"/>
<evidence type="ECO:0000313" key="2">
    <source>
        <dbReference type="EMBL" id="KAL1187756.1"/>
    </source>
</evidence>
<gene>
    <name evidence="2" type="ORF">V5N11_005631</name>
</gene>
<dbReference type="SUPFAM" id="SSF49599">
    <property type="entry name" value="TRAF domain-like"/>
    <property type="match status" value="2"/>
</dbReference>
<protein>
    <submittedName>
        <fullName evidence="2">TNF receptor-associated factor-like protein</fullName>
    </submittedName>
</protein>
<dbReference type="CDD" id="cd00121">
    <property type="entry name" value="MATH"/>
    <property type="match status" value="2"/>
</dbReference>
<accession>A0ABD0ZMD8</accession>
<dbReference type="PANTHER" id="PTHR46162">
    <property type="entry name" value="TRAF-LIKE FAMILY PROTEIN"/>
    <property type="match status" value="1"/>
</dbReference>
<evidence type="ECO:0000313" key="3">
    <source>
        <dbReference type="Proteomes" id="UP001558713"/>
    </source>
</evidence>
<dbReference type="SMART" id="SM00061">
    <property type="entry name" value="MATH"/>
    <property type="match status" value="1"/>
</dbReference>
<name>A0ABD0ZMD8_CARAN</name>
<dbReference type="InterPro" id="IPR008974">
    <property type="entry name" value="TRAF-like"/>
</dbReference>
<dbReference type="Gene3D" id="2.60.210.10">
    <property type="entry name" value="Apoptosis, Tumor Necrosis Factor Receptor Associated Protein 2, Chain A"/>
    <property type="match status" value="2"/>
</dbReference>
<dbReference type="AlphaFoldDB" id="A0ABD0ZMD8"/>
<dbReference type="EMBL" id="JBANAX010000940">
    <property type="protein sequence ID" value="KAL1187756.1"/>
    <property type="molecule type" value="Genomic_DNA"/>
</dbReference>
<evidence type="ECO:0000259" key="1">
    <source>
        <dbReference type="PROSITE" id="PS50144"/>
    </source>
</evidence>
<dbReference type="Pfam" id="PF22486">
    <property type="entry name" value="MATH_2"/>
    <property type="match status" value="2"/>
</dbReference>
<keyword evidence="3" id="KW-1185">Reference proteome</keyword>
<dbReference type="PANTHER" id="PTHR46162:SF47">
    <property type="entry name" value="TRAF-LIKE FAMILY PROTEIN-RELATED"/>
    <property type="match status" value="1"/>
</dbReference>
<dbReference type="Proteomes" id="UP001558713">
    <property type="component" value="Unassembled WGS sequence"/>
</dbReference>
<dbReference type="PROSITE" id="PS50144">
    <property type="entry name" value="MATH"/>
    <property type="match status" value="2"/>
</dbReference>